<dbReference type="Proteomes" id="UP000310636">
    <property type="component" value="Unassembled WGS sequence"/>
</dbReference>
<feature type="signal peptide" evidence="1">
    <location>
        <begin position="1"/>
        <end position="22"/>
    </location>
</feature>
<dbReference type="RefSeq" id="WP_136368000.1">
    <property type="nucleotide sequence ID" value="NZ_SSOB01000001.1"/>
</dbReference>
<dbReference type="InterPro" id="IPR017853">
    <property type="entry name" value="GH"/>
</dbReference>
<protein>
    <submittedName>
        <fullName evidence="2">Uncharacterized protein</fullName>
    </submittedName>
</protein>
<proteinExistence type="predicted"/>
<keyword evidence="1" id="KW-0732">Signal</keyword>
<accession>A0A4V3WGL2</accession>
<evidence type="ECO:0000313" key="2">
    <source>
        <dbReference type="EMBL" id="THF84686.1"/>
    </source>
</evidence>
<name>A0A4V3WGL2_9BACL</name>
<feature type="chain" id="PRO_5021034545" evidence="1">
    <location>
        <begin position="23"/>
        <end position="1078"/>
    </location>
</feature>
<dbReference type="Gene3D" id="2.60.120.260">
    <property type="entry name" value="Galactose-binding domain-like"/>
    <property type="match status" value="1"/>
</dbReference>
<gene>
    <name evidence="2" type="ORF">E6C55_01570</name>
</gene>
<dbReference type="OrthoDB" id="9776971at2"/>
<dbReference type="SUPFAM" id="SSF51445">
    <property type="entry name" value="(Trans)glycosidases"/>
    <property type="match status" value="1"/>
</dbReference>
<dbReference type="InterPro" id="IPR051923">
    <property type="entry name" value="Glycosyl_Hydrolase_39"/>
</dbReference>
<dbReference type="PANTHER" id="PTHR12631:SF10">
    <property type="entry name" value="BETA-XYLOSIDASE-LIKE PROTEIN-RELATED"/>
    <property type="match status" value="1"/>
</dbReference>
<dbReference type="InterPro" id="IPR008979">
    <property type="entry name" value="Galactose-bd-like_sf"/>
</dbReference>
<sequence length="1078" mass="116308">MKKWLAMIWILALLGQAAPVAAAESAAIRVEGENYSYANQTPVSLTERDKTNIKTTEISNQDHFQYKSATSTLPASGYIVSYTVSVPEAGAYSLEIMASPLSNSNHSPYQLKVNEGEYADVTTADAVKIGQIDTPANIFYKYKLQPVILMEGSNTISFRILNGRSSDGRVFFFLDYFELAKLPWELTRITANAPNHVFEEQDTKEVTIRFTEETKSVHEVVYSVADYYGATVLSGSAALPPGASVYTFELPSLARGHYTVTAEADGNGRVLKEYLSVVMNESERASYSATPFAVDVAGGFLVSKDKIGDYARALRLTGVKYARERLPWGTVGAVYGTDDFSTYDAYNAAYAANGIRVLEMGHSAPAWTKEEGKKLPNDLLAAYQYAKTASARYGAEADWEFWNEPDIGYTADSETADQYAAYLKASALGVRDSGTSSLVSLAGIAYPPGSYVDLLMQNDADDYVDIYNFHGHRKGDTDTKLIDLPPTFQVNKEFIEGYGLANKRIYASEVGVSLSLQDGEENLTMEQMRKQARYLSTSAVESLAMGVDKHFWFVFPHYMEKGLSWGSFTAQHTPYAWVNAQSAITHALGEGTYMGKLAGLPEGVDSYVFRDGTDSVVAFWSEESTPFALETGYAQGMLTDIMGNDAELASANGSFALTAGPDIQYLRVSGDVGGLTAPYYGQSFAAPAELSAADRVVLTQRYPAAGAEQAKSKGYLLDRTSATTIEVDVYNFNDTTVSGVVYGAAYGGWSLAAPSQSVTVAPFGKETLAFTLEGSSQVLADAGAPVVFAAEIGGDRTSRSLALVASNEVTVVQPSLVVPDYDQPGLWDNNVSSGTTLTTSSPESGVIQFDLQMGDGDKWAYPNFVLPDNASFADTEGVVFDVYFPEPVAGVVVRSFMYESNGAGYFTLNGLNPVGGWQQFKIPWSDFSSFGTPDDNFHLDPEEIRSFSIGLNTATEKNLSFRVRNLGVYTQPDTGIYSKIADLLPAHGQEVTAGTVTITANLVQGEIPVPEETVQVLADGVPVSFQWVGSSIAASVGMEPGTHTVTVKGFDVNGRLVSAKSVVAAIEEACEEPESGSP</sequence>
<evidence type="ECO:0000313" key="3">
    <source>
        <dbReference type="Proteomes" id="UP000310636"/>
    </source>
</evidence>
<reference evidence="2 3" key="1">
    <citation type="submission" date="2019-04" db="EMBL/GenBank/DDBJ databases">
        <title>Cohnella sp. nov. isolated from preserved vegetables.</title>
        <authorList>
            <person name="Lin S.-Y."/>
            <person name="Hung M.-H."/>
            <person name="Young C.-C."/>
        </authorList>
    </citation>
    <scope>NUCLEOTIDE SEQUENCE [LARGE SCALE GENOMIC DNA]</scope>
    <source>
        <strain evidence="2 3">CC-MHH1044</strain>
    </source>
</reference>
<dbReference type="EMBL" id="SSOB01000001">
    <property type="protein sequence ID" value="THF84686.1"/>
    <property type="molecule type" value="Genomic_DNA"/>
</dbReference>
<keyword evidence="3" id="KW-1185">Reference proteome</keyword>
<evidence type="ECO:0000256" key="1">
    <source>
        <dbReference type="SAM" id="SignalP"/>
    </source>
</evidence>
<dbReference type="GO" id="GO:0004553">
    <property type="term" value="F:hydrolase activity, hydrolyzing O-glycosyl compounds"/>
    <property type="evidence" value="ECO:0007669"/>
    <property type="project" value="TreeGrafter"/>
</dbReference>
<comment type="caution">
    <text evidence="2">The sequence shown here is derived from an EMBL/GenBank/DDBJ whole genome shotgun (WGS) entry which is preliminary data.</text>
</comment>
<dbReference type="Gene3D" id="3.20.20.80">
    <property type="entry name" value="Glycosidases"/>
    <property type="match status" value="1"/>
</dbReference>
<dbReference type="AlphaFoldDB" id="A0A4V3WGL2"/>
<dbReference type="PANTHER" id="PTHR12631">
    <property type="entry name" value="ALPHA-L-IDURONIDASE"/>
    <property type="match status" value="1"/>
</dbReference>
<dbReference type="SUPFAM" id="SSF49785">
    <property type="entry name" value="Galactose-binding domain-like"/>
    <property type="match status" value="1"/>
</dbReference>
<organism evidence="2 3">
    <name type="scientific">Cohnella fermenti</name>
    <dbReference type="NCBI Taxonomy" id="2565925"/>
    <lineage>
        <taxon>Bacteria</taxon>
        <taxon>Bacillati</taxon>
        <taxon>Bacillota</taxon>
        <taxon>Bacilli</taxon>
        <taxon>Bacillales</taxon>
        <taxon>Paenibacillaceae</taxon>
        <taxon>Cohnella</taxon>
    </lineage>
</organism>